<evidence type="ECO:0000256" key="1">
    <source>
        <dbReference type="ARBA" id="ARBA00000085"/>
    </source>
</evidence>
<comment type="catalytic activity">
    <reaction evidence="1">
        <text>ATP + protein L-histidine = ADP + protein N-phospho-L-histidine.</text>
        <dbReference type="EC" id="2.7.13.3"/>
    </reaction>
</comment>
<dbReference type="PROSITE" id="PS50885">
    <property type="entry name" value="HAMP"/>
    <property type="match status" value="1"/>
</dbReference>
<keyword evidence="8" id="KW-0547">Nucleotide-binding</keyword>
<gene>
    <name evidence="18" type="ORF">JZM60_05395</name>
</gene>
<dbReference type="InterPro" id="IPR036890">
    <property type="entry name" value="HATPase_C_sf"/>
</dbReference>
<evidence type="ECO:0000256" key="11">
    <source>
        <dbReference type="ARBA" id="ARBA00022989"/>
    </source>
</evidence>
<feature type="transmembrane region" description="Helical" evidence="15">
    <location>
        <begin position="6"/>
        <end position="28"/>
    </location>
</feature>
<dbReference type="SUPFAM" id="SSF158472">
    <property type="entry name" value="HAMP domain-like"/>
    <property type="match status" value="1"/>
</dbReference>
<dbReference type="CDD" id="cd06225">
    <property type="entry name" value="HAMP"/>
    <property type="match status" value="1"/>
</dbReference>
<dbReference type="Gene3D" id="6.10.340.10">
    <property type="match status" value="1"/>
</dbReference>
<evidence type="ECO:0000259" key="17">
    <source>
        <dbReference type="PROSITE" id="PS50885"/>
    </source>
</evidence>
<comment type="subcellular location">
    <subcellularLocation>
        <location evidence="2">Cell membrane</location>
        <topology evidence="2">Multi-pass membrane protein</topology>
    </subcellularLocation>
</comment>
<dbReference type="Proteomes" id="UP000663651">
    <property type="component" value="Chromosome"/>
</dbReference>
<dbReference type="EC" id="2.7.13.3" evidence="3"/>
<keyword evidence="4" id="KW-1003">Cell membrane</keyword>
<dbReference type="InterPro" id="IPR003594">
    <property type="entry name" value="HATPase_dom"/>
</dbReference>
<dbReference type="InterPro" id="IPR003661">
    <property type="entry name" value="HisK_dim/P_dom"/>
</dbReference>
<keyword evidence="19" id="KW-1185">Reference proteome</keyword>
<dbReference type="RefSeq" id="WP_207164488.1">
    <property type="nucleotide sequence ID" value="NZ_CP071382.1"/>
</dbReference>
<feature type="region of interest" description="Disordered" evidence="14">
    <location>
        <begin position="84"/>
        <end position="115"/>
    </location>
</feature>
<dbReference type="SMART" id="SM00387">
    <property type="entry name" value="HATPase_c"/>
    <property type="match status" value="1"/>
</dbReference>
<dbReference type="CDD" id="cd00082">
    <property type="entry name" value="HisKA"/>
    <property type="match status" value="1"/>
</dbReference>
<evidence type="ECO:0000256" key="15">
    <source>
        <dbReference type="SAM" id="Phobius"/>
    </source>
</evidence>
<evidence type="ECO:0000256" key="5">
    <source>
        <dbReference type="ARBA" id="ARBA00022553"/>
    </source>
</evidence>
<evidence type="ECO:0000313" key="18">
    <source>
        <dbReference type="EMBL" id="QSV46709.1"/>
    </source>
</evidence>
<name>A0ABX7Q5Q6_9BACT</name>
<proteinExistence type="predicted"/>
<feature type="domain" description="Histidine kinase" evidence="16">
    <location>
        <begin position="265"/>
        <end position="481"/>
    </location>
</feature>
<evidence type="ECO:0000256" key="10">
    <source>
        <dbReference type="ARBA" id="ARBA00022840"/>
    </source>
</evidence>
<dbReference type="Pfam" id="PF00672">
    <property type="entry name" value="HAMP"/>
    <property type="match status" value="1"/>
</dbReference>
<keyword evidence="7 15" id="KW-0812">Transmembrane</keyword>
<evidence type="ECO:0000256" key="12">
    <source>
        <dbReference type="ARBA" id="ARBA00023012"/>
    </source>
</evidence>
<evidence type="ECO:0000256" key="13">
    <source>
        <dbReference type="ARBA" id="ARBA00023136"/>
    </source>
</evidence>
<dbReference type="PANTHER" id="PTHR45528:SF1">
    <property type="entry name" value="SENSOR HISTIDINE KINASE CPXA"/>
    <property type="match status" value="1"/>
</dbReference>
<feature type="compositionally biased region" description="Basic and acidic residues" evidence="14">
    <location>
        <begin position="85"/>
        <end position="95"/>
    </location>
</feature>
<dbReference type="EMBL" id="CP071382">
    <property type="protein sequence ID" value="QSV46709.1"/>
    <property type="molecule type" value="Genomic_DNA"/>
</dbReference>
<keyword evidence="10" id="KW-0067">ATP-binding</keyword>
<keyword evidence="12" id="KW-0902">Two-component regulatory system</keyword>
<organism evidence="18 19">
    <name type="scientific">Geobacter benzoatilyticus</name>
    <dbReference type="NCBI Taxonomy" id="2815309"/>
    <lineage>
        <taxon>Bacteria</taxon>
        <taxon>Pseudomonadati</taxon>
        <taxon>Thermodesulfobacteriota</taxon>
        <taxon>Desulfuromonadia</taxon>
        <taxon>Geobacterales</taxon>
        <taxon>Geobacteraceae</taxon>
        <taxon>Geobacter</taxon>
    </lineage>
</organism>
<dbReference type="SUPFAM" id="SSF55874">
    <property type="entry name" value="ATPase domain of HSP90 chaperone/DNA topoisomerase II/histidine kinase"/>
    <property type="match status" value="1"/>
</dbReference>
<keyword evidence="5" id="KW-0597">Phosphoprotein</keyword>
<dbReference type="Pfam" id="PF00512">
    <property type="entry name" value="HisKA"/>
    <property type="match status" value="1"/>
</dbReference>
<keyword evidence="9" id="KW-0418">Kinase</keyword>
<feature type="transmembrane region" description="Helical" evidence="15">
    <location>
        <begin position="183"/>
        <end position="204"/>
    </location>
</feature>
<feature type="compositionally biased region" description="Pro residues" evidence="14">
    <location>
        <begin position="97"/>
        <end position="114"/>
    </location>
</feature>
<dbReference type="SMART" id="SM00304">
    <property type="entry name" value="HAMP"/>
    <property type="match status" value="1"/>
</dbReference>
<evidence type="ECO:0000313" key="19">
    <source>
        <dbReference type="Proteomes" id="UP000663651"/>
    </source>
</evidence>
<dbReference type="PROSITE" id="PS50109">
    <property type="entry name" value="HIS_KIN"/>
    <property type="match status" value="1"/>
</dbReference>
<dbReference type="InterPro" id="IPR036097">
    <property type="entry name" value="HisK_dim/P_sf"/>
</dbReference>
<dbReference type="InterPro" id="IPR050398">
    <property type="entry name" value="HssS/ArlS-like"/>
</dbReference>
<evidence type="ECO:0000256" key="3">
    <source>
        <dbReference type="ARBA" id="ARBA00012438"/>
    </source>
</evidence>
<dbReference type="InterPro" id="IPR005467">
    <property type="entry name" value="His_kinase_dom"/>
</dbReference>
<evidence type="ECO:0000256" key="8">
    <source>
        <dbReference type="ARBA" id="ARBA00022741"/>
    </source>
</evidence>
<dbReference type="SMART" id="SM00388">
    <property type="entry name" value="HisKA"/>
    <property type="match status" value="1"/>
</dbReference>
<keyword evidence="11 15" id="KW-1133">Transmembrane helix</keyword>
<dbReference type="InterPro" id="IPR004358">
    <property type="entry name" value="Sig_transdc_His_kin-like_C"/>
</dbReference>
<sequence>MKTGITYRLFLAILLAASLAVVSMVLIMQWSLSRGFLRYINTVEKSSASRLAAKLEDGYARDLSWDFVSRDPSRWRQVVIASLPEEGHPPPEDAPHASPPRPPTGEDGPPPRLLPPHLAHNFAQRLFLLDAGRKILVGQVAVPADSEATPLRHNGRTVGFLGLLPRTNLSEGHQQRFLKEQRLAFALVAGIVVALSAGLSLILAKRLVRPLRELALATHQLAAGSYSVRVPVSSRDEVGQLAADFNSLALTLEKNEKARRNWVADISHELRTPVAILQGEIEALLDGIRQPTPDAVHSLHVEVLRLGRLVDDLYQLSLSDLGALTYRKTDLDLAGLLAESLATFHPAFEAKGISLSGELPRQGPTTAFGDEERLRQLFANLLSNSLNYTDHGGEAAVGLGCREGYATIDFQDSSPGVPDRDMGRLFERLYRVEESRSRAAGGAGLGLAICRNIVEAHGGTIEAQHSPRGGLWIRVTIPLAEGHQ</sequence>
<reference evidence="18 19" key="1">
    <citation type="submission" date="2021-03" db="EMBL/GenBank/DDBJ databases">
        <title>Geobacter metallireducens gen. nov. sp. nov., a microorganism capable of coupling the complete oxidation of organic compounds to the reduction of iron and other metals.</title>
        <authorList>
            <person name="Li Y."/>
        </authorList>
    </citation>
    <scope>NUCLEOTIDE SEQUENCE [LARGE SCALE GENOMIC DNA]</scope>
    <source>
        <strain evidence="18 19">Jerry-YX</strain>
    </source>
</reference>
<dbReference type="Gene3D" id="1.10.287.130">
    <property type="match status" value="1"/>
</dbReference>
<evidence type="ECO:0000256" key="2">
    <source>
        <dbReference type="ARBA" id="ARBA00004651"/>
    </source>
</evidence>
<dbReference type="Pfam" id="PF02518">
    <property type="entry name" value="HATPase_c"/>
    <property type="match status" value="1"/>
</dbReference>
<evidence type="ECO:0000256" key="4">
    <source>
        <dbReference type="ARBA" id="ARBA00022475"/>
    </source>
</evidence>
<evidence type="ECO:0000256" key="9">
    <source>
        <dbReference type="ARBA" id="ARBA00022777"/>
    </source>
</evidence>
<dbReference type="Gene3D" id="3.30.565.10">
    <property type="entry name" value="Histidine kinase-like ATPase, C-terminal domain"/>
    <property type="match status" value="1"/>
</dbReference>
<evidence type="ECO:0000259" key="16">
    <source>
        <dbReference type="PROSITE" id="PS50109"/>
    </source>
</evidence>
<dbReference type="InterPro" id="IPR003660">
    <property type="entry name" value="HAMP_dom"/>
</dbReference>
<accession>A0ABX7Q5Q6</accession>
<keyword evidence="13 15" id="KW-0472">Membrane</keyword>
<evidence type="ECO:0000256" key="7">
    <source>
        <dbReference type="ARBA" id="ARBA00022692"/>
    </source>
</evidence>
<feature type="domain" description="HAMP" evidence="17">
    <location>
        <begin position="205"/>
        <end position="257"/>
    </location>
</feature>
<evidence type="ECO:0000256" key="6">
    <source>
        <dbReference type="ARBA" id="ARBA00022679"/>
    </source>
</evidence>
<protein>
    <recommendedName>
        <fullName evidence="3">histidine kinase</fullName>
        <ecNumber evidence="3">2.7.13.3</ecNumber>
    </recommendedName>
</protein>
<keyword evidence="6" id="KW-0808">Transferase</keyword>
<dbReference type="PANTHER" id="PTHR45528">
    <property type="entry name" value="SENSOR HISTIDINE KINASE CPXA"/>
    <property type="match status" value="1"/>
</dbReference>
<dbReference type="PRINTS" id="PR00344">
    <property type="entry name" value="BCTRLSENSOR"/>
</dbReference>
<dbReference type="SUPFAM" id="SSF47384">
    <property type="entry name" value="Homodimeric domain of signal transducing histidine kinase"/>
    <property type="match status" value="1"/>
</dbReference>
<evidence type="ECO:0000256" key="14">
    <source>
        <dbReference type="SAM" id="MobiDB-lite"/>
    </source>
</evidence>